<gene>
    <name evidence="2" type="ORF">AFE02nite_19760</name>
</gene>
<protein>
    <submittedName>
        <fullName evidence="2">XRE family transcriptional regulator</fullName>
    </submittedName>
</protein>
<dbReference type="Proteomes" id="UP000321484">
    <property type="component" value="Unassembled WGS sequence"/>
</dbReference>
<organism evidence="2 3">
    <name type="scientific">Actinotalea fermentans</name>
    <dbReference type="NCBI Taxonomy" id="43671"/>
    <lineage>
        <taxon>Bacteria</taxon>
        <taxon>Bacillati</taxon>
        <taxon>Actinomycetota</taxon>
        <taxon>Actinomycetes</taxon>
        <taxon>Micrococcales</taxon>
        <taxon>Cellulomonadaceae</taxon>
        <taxon>Actinotalea</taxon>
    </lineage>
</organism>
<evidence type="ECO:0000259" key="1">
    <source>
        <dbReference type="PROSITE" id="PS50943"/>
    </source>
</evidence>
<accession>A0A511YYG9</accession>
<dbReference type="InterPro" id="IPR010982">
    <property type="entry name" value="Lambda_DNA-bd_dom_sf"/>
</dbReference>
<dbReference type="AlphaFoldDB" id="A0A511YYG9"/>
<dbReference type="InterPro" id="IPR001387">
    <property type="entry name" value="Cro/C1-type_HTH"/>
</dbReference>
<keyword evidence="3" id="KW-1185">Reference proteome</keyword>
<dbReference type="PROSITE" id="PS50943">
    <property type="entry name" value="HTH_CROC1"/>
    <property type="match status" value="1"/>
</dbReference>
<feature type="domain" description="HTH cro/C1-type" evidence="1">
    <location>
        <begin position="6"/>
        <end position="60"/>
    </location>
</feature>
<evidence type="ECO:0000313" key="3">
    <source>
        <dbReference type="Proteomes" id="UP000321484"/>
    </source>
</evidence>
<dbReference type="SUPFAM" id="SSF47413">
    <property type="entry name" value="lambda repressor-like DNA-binding domains"/>
    <property type="match status" value="1"/>
</dbReference>
<comment type="caution">
    <text evidence="2">The sequence shown here is derived from an EMBL/GenBank/DDBJ whole genome shotgun (WGS) entry which is preliminary data.</text>
</comment>
<sequence>MKNVQLETAMHAAGLNPATLGEAAQVDAKTVERWIRDGRIPRAYNQWAVSKVLKVEPSYLWQSPADLPTQSPGPQESHLYAHRGLVPHHLWTDLVRGPTTSFSVLVYAGLPWFEVDPGVLDCLRLRASEGVRIRLALGDPDSPVVARRGEEEGIDMAARVRNSLRIIEPLIGHPGIEVRLHATTLYASLYISDTDLLANHHILGTPAAQAPVLHVRRSPGGFQFDRYARSFEIAWHDARTYE</sequence>
<dbReference type="GO" id="GO:0003677">
    <property type="term" value="F:DNA binding"/>
    <property type="evidence" value="ECO:0007669"/>
    <property type="project" value="InterPro"/>
</dbReference>
<name>A0A511YYG9_9CELL</name>
<reference evidence="2 3" key="1">
    <citation type="submission" date="2019-07" db="EMBL/GenBank/DDBJ databases">
        <title>Whole genome shotgun sequence of Actinotalea fermentans NBRC 105374.</title>
        <authorList>
            <person name="Hosoyama A."/>
            <person name="Uohara A."/>
            <person name="Ohji S."/>
            <person name="Ichikawa N."/>
        </authorList>
    </citation>
    <scope>NUCLEOTIDE SEQUENCE [LARGE SCALE GENOMIC DNA]</scope>
    <source>
        <strain evidence="2 3">NBRC 105374</strain>
    </source>
</reference>
<evidence type="ECO:0000313" key="2">
    <source>
        <dbReference type="EMBL" id="GEN80242.1"/>
    </source>
</evidence>
<dbReference type="EMBL" id="BJYK01000005">
    <property type="protein sequence ID" value="GEN80242.1"/>
    <property type="molecule type" value="Genomic_DNA"/>
</dbReference>
<dbReference type="Gene3D" id="1.10.260.40">
    <property type="entry name" value="lambda repressor-like DNA-binding domains"/>
    <property type="match status" value="1"/>
</dbReference>
<proteinExistence type="predicted"/>